<dbReference type="Gene3D" id="2.30.110.10">
    <property type="entry name" value="Electron Transport, Fmn-binding Protein, Chain A"/>
    <property type="match status" value="1"/>
</dbReference>
<dbReference type="PANTHER" id="PTHR30466:SF11">
    <property type="entry name" value="FLAVIN-DEPENDENT MONOOXYGENASE, REDUCTASE SUBUNIT HSAB"/>
    <property type="match status" value="1"/>
</dbReference>
<evidence type="ECO:0000313" key="5">
    <source>
        <dbReference type="Proteomes" id="UP000473014"/>
    </source>
</evidence>
<organism evidence="4 5">
    <name type="scientific">Streptomyces taklimakanensis</name>
    <dbReference type="NCBI Taxonomy" id="2569853"/>
    <lineage>
        <taxon>Bacteria</taxon>
        <taxon>Bacillati</taxon>
        <taxon>Actinomycetota</taxon>
        <taxon>Actinomycetes</taxon>
        <taxon>Kitasatosporales</taxon>
        <taxon>Streptomycetaceae</taxon>
        <taxon>Streptomyces</taxon>
    </lineage>
</organism>
<evidence type="ECO:0000256" key="1">
    <source>
        <dbReference type="ARBA" id="ARBA00008898"/>
    </source>
</evidence>
<dbReference type="AlphaFoldDB" id="A0A6G2BGL5"/>
<accession>A0A6G2BGL5</accession>
<sequence>MTVPETATERLPSVDPQTFRKVMGSFASGVTIVTTCDAEGRPRGFTCSAFCSVSADPPLLTSGVSSHSSTLRAIRECGRFAVNVLDSRGREVSQLFASRAVDKFARVRWRPGEASGMPLLHNTVAHAECELHEAVPAGDHTLLLGRVIGGGAEQDRLPLAYWRGGYARLL</sequence>
<comment type="caution">
    <text evidence="4">The sequence shown here is derived from an EMBL/GenBank/DDBJ whole genome shotgun (WGS) entry which is preliminary data.</text>
</comment>
<dbReference type="GO" id="GO:0042602">
    <property type="term" value="F:riboflavin reductase (NADPH) activity"/>
    <property type="evidence" value="ECO:0007669"/>
    <property type="project" value="TreeGrafter"/>
</dbReference>
<gene>
    <name evidence="4" type="ORF">F0L17_20285</name>
</gene>
<dbReference type="OrthoDB" id="9792858at2"/>
<dbReference type="GO" id="GO:0010181">
    <property type="term" value="F:FMN binding"/>
    <property type="evidence" value="ECO:0007669"/>
    <property type="project" value="InterPro"/>
</dbReference>
<name>A0A6G2BGL5_9ACTN</name>
<dbReference type="Proteomes" id="UP000473014">
    <property type="component" value="Unassembled WGS sequence"/>
</dbReference>
<keyword evidence="2" id="KW-0560">Oxidoreductase</keyword>
<reference evidence="4 5" key="1">
    <citation type="submission" date="2019-11" db="EMBL/GenBank/DDBJ databases">
        <authorList>
            <person name="Yuan L."/>
        </authorList>
    </citation>
    <scope>NUCLEOTIDE SEQUENCE [LARGE SCALE GENOMIC DNA]</scope>
    <source>
        <strain evidence="4 5">TRM43335</strain>
    </source>
</reference>
<evidence type="ECO:0000313" key="4">
    <source>
        <dbReference type="EMBL" id="MTE21408.1"/>
    </source>
</evidence>
<evidence type="ECO:0000259" key="3">
    <source>
        <dbReference type="SMART" id="SM00903"/>
    </source>
</evidence>
<dbReference type="Pfam" id="PF01613">
    <property type="entry name" value="Flavin_Reduct"/>
    <property type="match status" value="1"/>
</dbReference>
<dbReference type="InterPro" id="IPR050268">
    <property type="entry name" value="NADH-dep_flavin_reductase"/>
</dbReference>
<proteinExistence type="inferred from homology"/>
<dbReference type="SUPFAM" id="SSF50475">
    <property type="entry name" value="FMN-binding split barrel"/>
    <property type="match status" value="1"/>
</dbReference>
<evidence type="ECO:0000256" key="2">
    <source>
        <dbReference type="ARBA" id="ARBA00023002"/>
    </source>
</evidence>
<dbReference type="InterPro" id="IPR012349">
    <property type="entry name" value="Split_barrel_FMN-bd"/>
</dbReference>
<comment type="similarity">
    <text evidence="1">Belongs to the non-flavoprotein flavin reductase family.</text>
</comment>
<dbReference type="SMART" id="SM00903">
    <property type="entry name" value="Flavin_Reduct"/>
    <property type="match status" value="1"/>
</dbReference>
<feature type="domain" description="Flavin reductase like" evidence="3">
    <location>
        <begin position="23"/>
        <end position="168"/>
    </location>
</feature>
<dbReference type="PANTHER" id="PTHR30466">
    <property type="entry name" value="FLAVIN REDUCTASE"/>
    <property type="match status" value="1"/>
</dbReference>
<dbReference type="InterPro" id="IPR002563">
    <property type="entry name" value="Flavin_Rdtase-like_dom"/>
</dbReference>
<protein>
    <submittedName>
        <fullName evidence="4">Flavin reductase</fullName>
    </submittedName>
</protein>
<dbReference type="EMBL" id="WIXO01000001">
    <property type="protein sequence ID" value="MTE21408.1"/>
    <property type="molecule type" value="Genomic_DNA"/>
</dbReference>
<dbReference type="RefSeq" id="WP_155072171.1">
    <property type="nucleotide sequence ID" value="NZ_WIXO01000001.1"/>
</dbReference>
<keyword evidence="5" id="KW-1185">Reference proteome</keyword>